<sequence length="134" mass="14599">MSEEQKQDTPVAPVEEIAPVEETTPAVEEPKQEEEEAAEPPVVENKEGETTQAPTVDKKEEETAQSSVTEKKEEEKKNKSYKNTITPCGATEGSLYGDSKNMSGTRIEPVSPPWKGGMITTTLTAQLAVCCEIE</sequence>
<gene>
    <name evidence="2" type="ORF">RI543_004519</name>
</gene>
<protein>
    <submittedName>
        <fullName evidence="2">Uncharacterized protein</fullName>
    </submittedName>
</protein>
<feature type="region of interest" description="Disordered" evidence="1">
    <location>
        <begin position="1"/>
        <end position="115"/>
    </location>
</feature>
<reference evidence="3" key="1">
    <citation type="submission" date="2023-07" db="EMBL/GenBank/DDBJ databases">
        <title>A draft genome of Kazachstania heterogenica Y-27499.</title>
        <authorList>
            <person name="Donic C."/>
            <person name="Kralova J.S."/>
            <person name="Fidel L."/>
            <person name="Ben-Dor S."/>
            <person name="Jung S."/>
        </authorList>
    </citation>
    <scope>NUCLEOTIDE SEQUENCE [LARGE SCALE GENOMIC DNA]</scope>
    <source>
        <strain evidence="3">Y27499</strain>
    </source>
</reference>
<organism evidence="2 3">
    <name type="scientific">Arxiozyma heterogenica</name>
    <dbReference type="NCBI Taxonomy" id="278026"/>
    <lineage>
        <taxon>Eukaryota</taxon>
        <taxon>Fungi</taxon>
        <taxon>Dikarya</taxon>
        <taxon>Ascomycota</taxon>
        <taxon>Saccharomycotina</taxon>
        <taxon>Saccharomycetes</taxon>
        <taxon>Saccharomycetales</taxon>
        <taxon>Saccharomycetaceae</taxon>
        <taxon>Arxiozyma</taxon>
    </lineage>
</organism>
<accession>A0AAN7WF56</accession>
<dbReference type="AlphaFoldDB" id="A0AAN7WF56"/>
<dbReference type="Proteomes" id="UP001306508">
    <property type="component" value="Unassembled WGS sequence"/>
</dbReference>
<feature type="compositionally biased region" description="Basic and acidic residues" evidence="1">
    <location>
        <begin position="69"/>
        <end position="78"/>
    </location>
</feature>
<evidence type="ECO:0000256" key="1">
    <source>
        <dbReference type="SAM" id="MobiDB-lite"/>
    </source>
</evidence>
<proteinExistence type="predicted"/>
<evidence type="ECO:0000313" key="2">
    <source>
        <dbReference type="EMBL" id="KAK5774230.1"/>
    </source>
</evidence>
<comment type="caution">
    <text evidence="2">The sequence shown here is derived from an EMBL/GenBank/DDBJ whole genome shotgun (WGS) entry which is preliminary data.</text>
</comment>
<keyword evidence="3" id="KW-1185">Reference proteome</keyword>
<evidence type="ECO:0000313" key="3">
    <source>
        <dbReference type="Proteomes" id="UP001306508"/>
    </source>
</evidence>
<feature type="compositionally biased region" description="Low complexity" evidence="1">
    <location>
        <begin position="9"/>
        <end position="27"/>
    </location>
</feature>
<name>A0AAN7WF56_9SACH</name>
<dbReference type="EMBL" id="JAWIZZ010000055">
    <property type="protein sequence ID" value="KAK5774230.1"/>
    <property type="molecule type" value="Genomic_DNA"/>
</dbReference>